<dbReference type="GO" id="GO:0003723">
    <property type="term" value="F:RNA binding"/>
    <property type="evidence" value="ECO:0007669"/>
    <property type="project" value="TreeGrafter"/>
</dbReference>
<dbReference type="GO" id="GO:0034458">
    <property type="term" value="F:3'-5' RNA helicase activity"/>
    <property type="evidence" value="ECO:0007669"/>
    <property type="project" value="TreeGrafter"/>
</dbReference>
<gene>
    <name evidence="2" type="primary">LOC109104505</name>
</gene>
<proteinExistence type="predicted"/>
<dbReference type="Proteomes" id="UP001155660">
    <property type="component" value="Chromosome B15"/>
</dbReference>
<feature type="compositionally biased region" description="Basic and acidic residues" evidence="1">
    <location>
        <begin position="7"/>
        <end position="16"/>
    </location>
</feature>
<reference evidence="2" key="1">
    <citation type="submission" date="2025-08" db="UniProtKB">
        <authorList>
            <consortium name="RefSeq"/>
        </authorList>
    </citation>
    <scope>IDENTIFICATION</scope>
    <source>
        <tissue evidence="2">Muscle</tissue>
    </source>
</reference>
<keyword evidence="2" id="KW-0378">Hydrolase</keyword>
<accession>A0A9Q9X4T3</accession>
<keyword evidence="2" id="KW-0347">Helicase</keyword>
<organism evidence="2">
    <name type="scientific">Cyprinus carpio</name>
    <name type="common">Common carp</name>
    <dbReference type="NCBI Taxonomy" id="7962"/>
    <lineage>
        <taxon>Eukaryota</taxon>
        <taxon>Metazoa</taxon>
        <taxon>Chordata</taxon>
        <taxon>Craniata</taxon>
        <taxon>Vertebrata</taxon>
        <taxon>Euteleostomi</taxon>
        <taxon>Actinopterygii</taxon>
        <taxon>Neopterygii</taxon>
        <taxon>Teleostei</taxon>
        <taxon>Ostariophysi</taxon>
        <taxon>Cypriniformes</taxon>
        <taxon>Cyprinidae</taxon>
        <taxon>Cyprininae</taxon>
        <taxon>Cyprinus</taxon>
    </lineage>
</organism>
<dbReference type="RefSeq" id="XP_042595247.1">
    <property type="nucleotide sequence ID" value="XM_042739313.1"/>
</dbReference>
<feature type="region of interest" description="Disordered" evidence="1">
    <location>
        <begin position="1"/>
        <end position="20"/>
    </location>
</feature>
<dbReference type="PANTHER" id="PTHR18934">
    <property type="entry name" value="ATP-DEPENDENT RNA HELICASE"/>
    <property type="match status" value="1"/>
</dbReference>
<name>A0A9Q9X4T3_CYPCA</name>
<evidence type="ECO:0000313" key="2">
    <source>
        <dbReference type="RefSeq" id="XP_042595247.1"/>
    </source>
</evidence>
<dbReference type="GeneID" id="109104505"/>
<evidence type="ECO:0000256" key="1">
    <source>
        <dbReference type="SAM" id="MobiDB-lite"/>
    </source>
</evidence>
<dbReference type="AlphaFoldDB" id="A0A9Q9X4T3"/>
<keyword evidence="2" id="KW-0547">Nucleotide-binding</keyword>
<dbReference type="PANTHER" id="PTHR18934:SF271">
    <property type="entry name" value="ATP-DEPENDENT RNA HELICASE DHX40-RELATED"/>
    <property type="match status" value="1"/>
</dbReference>
<sequence>MTALQRSEARQREGRAGRTSAGKCFRIYSKDFWDTCLPEYTIPEIQRTSLTSVTLTLKCLGIPDVIRVPYLDCPKERFILTALKQLHQYDAIDSSLVKNCIWIGSSSMTCWSPHGCT</sequence>
<keyword evidence="2" id="KW-0067">ATP-binding</keyword>
<protein>
    <submittedName>
        <fullName evidence="2">Probable ATP-dependent RNA helicase DHX40 isoform X2</fullName>
    </submittedName>
</protein>